<evidence type="ECO:0000313" key="2">
    <source>
        <dbReference type="EMBL" id="GAN77558.1"/>
    </source>
</evidence>
<gene>
    <name evidence="2" type="ORF">Asru_0369_08</name>
</gene>
<feature type="transmembrane region" description="Helical" evidence="1">
    <location>
        <begin position="73"/>
        <end position="94"/>
    </location>
</feature>
<feature type="transmembrane region" description="Helical" evidence="1">
    <location>
        <begin position="33"/>
        <end position="53"/>
    </location>
</feature>
<dbReference type="OrthoDB" id="7218080at2"/>
<sequence length="174" mass="19088">MQGHALAFMRIPFDVLAAIDSRWLHYALQPVHYLIRIVHILSMAAFFGGIGLLDFRLMGWRGSIVLRSFARGVLPWLYVTFGVTVASGVLLFLYDPVAVGSHAFFVPKLILIALGLLNAVIYHQTGYLAALASERTMPLSARLAGAVSLALWVGVIVCAALNVESVPKVYLQMY</sequence>
<feature type="transmembrane region" description="Helical" evidence="1">
    <location>
        <begin position="100"/>
        <end position="122"/>
    </location>
</feature>
<dbReference type="EMBL" id="BANB01000369">
    <property type="protein sequence ID" value="GAN77558.1"/>
    <property type="molecule type" value="Genomic_DNA"/>
</dbReference>
<accession>A0A0D6P8L3</accession>
<protein>
    <recommendedName>
        <fullName evidence="4">DUF2214 domain-containing protein</fullName>
    </recommendedName>
</protein>
<keyword evidence="1" id="KW-0472">Membrane</keyword>
<keyword evidence="3" id="KW-1185">Reference proteome</keyword>
<feature type="transmembrane region" description="Helical" evidence="1">
    <location>
        <begin position="143"/>
        <end position="163"/>
    </location>
</feature>
<evidence type="ECO:0000256" key="1">
    <source>
        <dbReference type="SAM" id="Phobius"/>
    </source>
</evidence>
<comment type="caution">
    <text evidence="2">The sequence shown here is derived from an EMBL/GenBank/DDBJ whole genome shotgun (WGS) entry which is preliminary data.</text>
</comment>
<organism evidence="2 3">
    <name type="scientific">Acidisphaera rubrifaciens HS-AP3</name>
    <dbReference type="NCBI Taxonomy" id="1231350"/>
    <lineage>
        <taxon>Bacteria</taxon>
        <taxon>Pseudomonadati</taxon>
        <taxon>Pseudomonadota</taxon>
        <taxon>Alphaproteobacteria</taxon>
        <taxon>Acetobacterales</taxon>
        <taxon>Acetobacteraceae</taxon>
        <taxon>Acidisphaera</taxon>
    </lineage>
</organism>
<dbReference type="Proteomes" id="UP000032680">
    <property type="component" value="Unassembled WGS sequence"/>
</dbReference>
<dbReference type="RefSeq" id="WP_048861693.1">
    <property type="nucleotide sequence ID" value="NZ_BANB01000369.1"/>
</dbReference>
<name>A0A0D6P8L3_9PROT</name>
<evidence type="ECO:0008006" key="4">
    <source>
        <dbReference type="Google" id="ProtNLM"/>
    </source>
</evidence>
<keyword evidence="1" id="KW-0812">Transmembrane</keyword>
<evidence type="ECO:0000313" key="3">
    <source>
        <dbReference type="Proteomes" id="UP000032680"/>
    </source>
</evidence>
<keyword evidence="1" id="KW-1133">Transmembrane helix</keyword>
<proteinExistence type="predicted"/>
<reference evidence="2 3" key="1">
    <citation type="submission" date="2012-11" db="EMBL/GenBank/DDBJ databases">
        <title>Whole genome sequence of Acidisphaera rubrifaciens HS-AP3.</title>
        <authorList>
            <person name="Azuma Y."/>
            <person name="Higashiura N."/>
            <person name="Hirakawa H."/>
            <person name="Matsushita K."/>
        </authorList>
    </citation>
    <scope>NUCLEOTIDE SEQUENCE [LARGE SCALE GENOMIC DNA]</scope>
    <source>
        <strain evidence="2 3">HS-AP3</strain>
    </source>
</reference>
<dbReference type="AlphaFoldDB" id="A0A0D6P8L3"/>